<keyword evidence="1" id="KW-0472">Membrane</keyword>
<keyword evidence="1" id="KW-0812">Transmembrane</keyword>
<evidence type="ECO:0000313" key="3">
    <source>
        <dbReference type="Proteomes" id="UP000002772"/>
    </source>
</evidence>
<accession>F8NAP7</accession>
<dbReference type="AlphaFoldDB" id="F8NAP7"/>
<feature type="transmembrane region" description="Helical" evidence="1">
    <location>
        <begin position="53"/>
        <end position="70"/>
    </location>
</feature>
<protein>
    <recommendedName>
        <fullName evidence="4">Tat pathway signal sequence domain protein</fullName>
    </recommendedName>
</protein>
<dbReference type="STRING" id="688246.Premu_0365"/>
<evidence type="ECO:0000256" key="1">
    <source>
        <dbReference type="SAM" id="Phobius"/>
    </source>
</evidence>
<name>F8NAP7_9BACT</name>
<organism evidence="2 3">
    <name type="scientific">Hallella multisaccharivorax DSM 17128</name>
    <dbReference type="NCBI Taxonomy" id="688246"/>
    <lineage>
        <taxon>Bacteria</taxon>
        <taxon>Pseudomonadati</taxon>
        <taxon>Bacteroidota</taxon>
        <taxon>Bacteroidia</taxon>
        <taxon>Bacteroidales</taxon>
        <taxon>Prevotellaceae</taxon>
        <taxon>Hallella</taxon>
    </lineage>
</organism>
<evidence type="ECO:0008006" key="4">
    <source>
        <dbReference type="Google" id="ProtNLM"/>
    </source>
</evidence>
<keyword evidence="3" id="KW-1185">Reference proteome</keyword>
<reference evidence="3" key="1">
    <citation type="journal article" date="2011" name="Stand. Genomic Sci.">
        <title>Non-contiguous finished genome sequence of the opportunistic oral pathogen Prevotella multisaccharivorax type strain (PPPA20).</title>
        <authorList>
            <person name="Pati A."/>
            <person name="Gronow S."/>
            <person name="Lu M."/>
            <person name="Lapidus A."/>
            <person name="Nolan M."/>
            <person name="Lucas S."/>
            <person name="Hammon N."/>
            <person name="Deshpande S."/>
            <person name="Cheng J.F."/>
            <person name="Tapia R."/>
            <person name="Han C."/>
            <person name="Goodwin L."/>
            <person name="Pitluck S."/>
            <person name="Liolios K."/>
            <person name="Pagani I."/>
            <person name="Mavromatis K."/>
            <person name="Mikhailova N."/>
            <person name="Huntemann M."/>
            <person name="Chen A."/>
            <person name="Palaniappan K."/>
            <person name="Land M."/>
            <person name="Hauser L."/>
            <person name="Detter J.C."/>
            <person name="Brambilla E.M."/>
            <person name="Rohde M."/>
            <person name="Goker M."/>
            <person name="Woyke T."/>
            <person name="Bristow J."/>
            <person name="Eisen J.A."/>
            <person name="Markowitz V."/>
            <person name="Hugenholtz P."/>
            <person name="Kyrpides N.C."/>
            <person name="Klenk H.P."/>
            <person name="Ivanova N."/>
        </authorList>
    </citation>
    <scope>NUCLEOTIDE SEQUENCE [LARGE SCALE GENOMIC DNA]</scope>
    <source>
        <strain evidence="3">DSM 17128</strain>
    </source>
</reference>
<dbReference type="HOGENOM" id="CLU_2131200_0_0_10"/>
<sequence>MQQATINFTASEVRRPVSLRERMRTTGRVINQWLDTKSAFYSRITEFEVTRRVAIRIGVVFPLAMVVGAVCVEQAPLVSFAAMGVSGWIVYRLNKGEKGGQA</sequence>
<keyword evidence="1" id="KW-1133">Transmembrane helix</keyword>
<dbReference type="EMBL" id="GL945017">
    <property type="protein sequence ID" value="EGN55847.1"/>
    <property type="molecule type" value="Genomic_DNA"/>
</dbReference>
<proteinExistence type="predicted"/>
<dbReference type="RefSeq" id="WP_007572644.1">
    <property type="nucleotide sequence ID" value="NZ_BPTS01000001.1"/>
</dbReference>
<dbReference type="Proteomes" id="UP000002772">
    <property type="component" value="Unassembled WGS sequence"/>
</dbReference>
<gene>
    <name evidence="2" type="ORF">Premu_0365</name>
</gene>
<feature type="transmembrane region" description="Helical" evidence="1">
    <location>
        <begin position="76"/>
        <end position="93"/>
    </location>
</feature>
<evidence type="ECO:0000313" key="2">
    <source>
        <dbReference type="EMBL" id="EGN55847.1"/>
    </source>
</evidence>